<accession>A0A3N9P0R1</accession>
<evidence type="ECO:0000256" key="1">
    <source>
        <dbReference type="SAM" id="Phobius"/>
    </source>
</evidence>
<dbReference type="RefSeq" id="WP_124697554.1">
    <property type="nucleotide sequence ID" value="NZ_JBHUFE010000001.1"/>
</dbReference>
<dbReference type="AlphaFoldDB" id="A0A3N9P0R1"/>
<gene>
    <name evidence="2" type="ORF">EH198_21470</name>
</gene>
<keyword evidence="1" id="KW-1133">Transmembrane helix</keyword>
<dbReference type="Proteomes" id="UP000282529">
    <property type="component" value="Unassembled WGS sequence"/>
</dbReference>
<evidence type="ECO:0000313" key="3">
    <source>
        <dbReference type="Proteomes" id="UP000282529"/>
    </source>
</evidence>
<feature type="transmembrane region" description="Helical" evidence="1">
    <location>
        <begin position="6"/>
        <end position="23"/>
    </location>
</feature>
<feature type="transmembrane region" description="Helical" evidence="1">
    <location>
        <begin position="99"/>
        <end position="117"/>
    </location>
</feature>
<reference evidence="2 3" key="1">
    <citation type="submission" date="2018-11" db="EMBL/GenBank/DDBJ databases">
        <title>Genome sequence of strain 7197.</title>
        <authorList>
            <person name="Gao J."/>
            <person name="Sun J."/>
        </authorList>
    </citation>
    <scope>NUCLEOTIDE SEQUENCE [LARGE SCALE GENOMIC DNA]</scope>
    <source>
        <strain evidence="2 3">7197</strain>
    </source>
</reference>
<keyword evidence="1" id="KW-0812">Transmembrane</keyword>
<evidence type="ECO:0000313" key="2">
    <source>
        <dbReference type="EMBL" id="RQW08724.1"/>
    </source>
</evidence>
<protein>
    <submittedName>
        <fullName evidence="2">Uncharacterized protein</fullName>
    </submittedName>
</protein>
<proteinExistence type="predicted"/>
<organism evidence="2 3">
    <name type="scientific">Paenibacillus rhizophilus</name>
    <dbReference type="NCBI Taxonomy" id="1850366"/>
    <lineage>
        <taxon>Bacteria</taxon>
        <taxon>Bacillati</taxon>
        <taxon>Bacillota</taxon>
        <taxon>Bacilli</taxon>
        <taxon>Bacillales</taxon>
        <taxon>Paenibacillaceae</taxon>
        <taxon>Paenibacillus</taxon>
    </lineage>
</organism>
<comment type="caution">
    <text evidence="2">The sequence shown here is derived from an EMBL/GenBank/DDBJ whole genome shotgun (WGS) entry which is preliminary data.</text>
</comment>
<sequence length="221" mass="26018">MLEFILYLVFSVLETSALIFLGFKIFKIDLYLKEIFFVSLILAFFSYIVRIDYKLVQLDIIIQYILLLCFLWLMFRIHIFYAVIMAGMAYQAYSFIQTVYIYLIKFFVSFTSIDLYGSNLNAYIMQALSAVTAVLIGIYIGHKRKGFDFVPDKPNGTINLSLRDKILFALNLPTIGIMISIAIFVSWKFFSLIPLAYGFILYGYLYFSYRRDRNNYEYFKL</sequence>
<dbReference type="OrthoDB" id="2601231at2"/>
<feature type="transmembrane region" description="Helical" evidence="1">
    <location>
        <begin position="123"/>
        <end position="141"/>
    </location>
</feature>
<feature type="transmembrane region" description="Helical" evidence="1">
    <location>
        <begin position="162"/>
        <end position="183"/>
    </location>
</feature>
<feature type="transmembrane region" description="Helical" evidence="1">
    <location>
        <begin position="30"/>
        <end position="49"/>
    </location>
</feature>
<keyword evidence="3" id="KW-1185">Reference proteome</keyword>
<dbReference type="EMBL" id="RQPI01000018">
    <property type="protein sequence ID" value="RQW08724.1"/>
    <property type="molecule type" value="Genomic_DNA"/>
</dbReference>
<keyword evidence="1" id="KW-0472">Membrane</keyword>
<feature type="transmembrane region" description="Helical" evidence="1">
    <location>
        <begin position="189"/>
        <end position="207"/>
    </location>
</feature>
<feature type="transmembrane region" description="Helical" evidence="1">
    <location>
        <begin position="61"/>
        <end position="87"/>
    </location>
</feature>
<name>A0A3N9P0R1_9BACL</name>